<comment type="pathway">
    <text evidence="18">Nucleotide-sugar biosynthesis; UDP-N-acetyl-alpha-D-glucosamine biosynthesis; N-acetyl-alpha-D-glucosamine 1-phosphate from alpha-D-glucosamine 6-phosphate (route II): step 2/2.</text>
</comment>
<feature type="domain" description="MobA-like NTP transferase" evidence="19">
    <location>
        <begin position="5"/>
        <end position="117"/>
    </location>
</feature>
<dbReference type="Pfam" id="PF12804">
    <property type="entry name" value="NTP_transf_3"/>
    <property type="match status" value="1"/>
</dbReference>
<dbReference type="GO" id="GO:0016020">
    <property type="term" value="C:membrane"/>
    <property type="evidence" value="ECO:0007669"/>
    <property type="project" value="GOC"/>
</dbReference>
<evidence type="ECO:0000256" key="7">
    <source>
        <dbReference type="ARBA" id="ARBA00022723"/>
    </source>
</evidence>
<keyword evidence="5 18" id="KW-0808">Transferase</keyword>
<dbReference type="PANTHER" id="PTHR43584">
    <property type="entry name" value="NUCLEOTIDYL TRANSFERASE"/>
    <property type="match status" value="1"/>
</dbReference>
<reference evidence="20" key="1">
    <citation type="submission" date="2015-11" db="EMBL/GenBank/DDBJ databases">
        <authorList>
            <person name="Zhang Y."/>
            <person name="Guo Z."/>
        </authorList>
    </citation>
    <scope>NUCLEOTIDE SEQUENCE</scope>
    <source>
        <strain evidence="20">BN30871</strain>
    </source>
</reference>
<feature type="binding site" evidence="18">
    <location>
        <position position="221"/>
    </location>
    <ligand>
        <name>UDP-N-acetyl-alpha-D-glucosamine</name>
        <dbReference type="ChEBI" id="CHEBI:57705"/>
    </ligand>
</feature>
<dbReference type="GO" id="GO:0071555">
    <property type="term" value="P:cell wall organization"/>
    <property type="evidence" value="ECO:0007669"/>
    <property type="project" value="UniProtKB-KW"/>
</dbReference>
<evidence type="ECO:0000256" key="8">
    <source>
        <dbReference type="ARBA" id="ARBA00022737"/>
    </source>
</evidence>
<evidence type="ECO:0000256" key="11">
    <source>
        <dbReference type="ARBA" id="ARBA00022984"/>
    </source>
</evidence>
<dbReference type="InterPro" id="IPR029044">
    <property type="entry name" value="Nucleotide-diphossugar_trans"/>
</dbReference>
<dbReference type="InterPro" id="IPR025877">
    <property type="entry name" value="MobA-like_NTP_Trfase"/>
</dbReference>
<keyword evidence="4 18" id="KW-0963">Cytoplasm</keyword>
<evidence type="ECO:0000256" key="2">
    <source>
        <dbReference type="ARBA" id="ARBA00007707"/>
    </source>
</evidence>
<protein>
    <recommendedName>
        <fullName evidence="18">Bifunctional protein GlmU</fullName>
    </recommendedName>
    <domain>
        <recommendedName>
            <fullName evidence="18">UDP-N-acetylglucosamine pyrophosphorylase</fullName>
            <ecNumber evidence="18">2.7.7.23</ecNumber>
        </recommendedName>
        <alternativeName>
            <fullName evidence="18">N-acetylglucosamine-1-phosphate uridyltransferase</fullName>
        </alternativeName>
    </domain>
    <domain>
        <recommendedName>
            <fullName evidence="18">Glucosamine-1-phosphate N-acetyltransferase</fullName>
            <ecNumber evidence="18">2.3.1.157</ecNumber>
        </recommendedName>
    </domain>
</protein>
<gene>
    <name evidence="18 20" type="primary">glmU</name>
    <name evidence="20" type="ORF">BN3087_820009</name>
</gene>
<evidence type="ECO:0000256" key="3">
    <source>
        <dbReference type="ARBA" id="ARBA00007947"/>
    </source>
</evidence>
<comment type="subunit">
    <text evidence="18">Homotrimer.</text>
</comment>
<evidence type="ECO:0000256" key="5">
    <source>
        <dbReference type="ARBA" id="ARBA00022679"/>
    </source>
</evidence>
<dbReference type="InterPro" id="IPR011004">
    <property type="entry name" value="Trimer_LpxA-like_sf"/>
</dbReference>
<dbReference type="GO" id="GO:0003977">
    <property type="term" value="F:UDP-N-acetylglucosamine diphosphorylase activity"/>
    <property type="evidence" value="ECO:0007669"/>
    <property type="project" value="UniProtKB-UniRule"/>
</dbReference>
<evidence type="ECO:0000256" key="15">
    <source>
        <dbReference type="ARBA" id="ARBA00048247"/>
    </source>
</evidence>
<feature type="binding site" evidence="18">
    <location>
        <position position="350"/>
    </location>
    <ligand>
        <name>UDP-N-acetyl-alpha-D-glucosamine</name>
        <dbReference type="ChEBI" id="CHEBI:57705"/>
    </ligand>
</feature>
<comment type="pathway">
    <text evidence="18">Nucleotide-sugar biosynthesis; UDP-N-acetyl-alpha-D-glucosamine biosynthesis; UDP-N-acetyl-alpha-D-glucosamine from N-acetyl-alpha-D-glucosamine 1-phosphate: step 1/1.</text>
</comment>
<dbReference type="CDD" id="cd02540">
    <property type="entry name" value="GT2_GlmU_N_bac"/>
    <property type="match status" value="1"/>
</dbReference>
<dbReference type="EC" id="2.7.7.23" evidence="18"/>
<sequence>MNVSVVILAAGQGTRMKSKLPKVLHEISGKPMLFHAIDAAQKISDDITIVLFHEANMIESKIIENYTNINFHIQDAINFPGTGGAMMGVKTKHEKTLILNGDMPLITNKALHKLIDNDSDITMSVIELDNPSGYGRVIIKDGSVKHIVEQKDCNDEQLKTKSVNAGVYCVKSELLKQYIPKLKNENAQKEYYLTDIVEMAVNDNLDVKPVFVNEEEFKGVNSKLDLSSAEEIMQTRIRAYWMSEGVIMRLPSTIYIDSRATFEGECIIENGVSIIGNCDIKNSHIKASSVVENSKLSNSDIGPMARIRPDSDITDTHIGNFVEIKKSTLNGVKAGHLSYIGDASVDEGTNIGAGTITCNYDGKSKYKTIIGKNVFIGSDSQLVAPVNIPDDVMIAAGTTVTKDPSSGDLVLSRTPQKSIASFFYKFFGIKK</sequence>
<dbReference type="InterPro" id="IPR050065">
    <property type="entry name" value="GlmU-like"/>
</dbReference>
<feature type="binding site" evidence="18">
    <location>
        <position position="74"/>
    </location>
    <ligand>
        <name>UDP-N-acetyl-alpha-D-glucosamine</name>
        <dbReference type="ChEBI" id="CHEBI:57705"/>
    </ligand>
</feature>
<accession>A0A0S4XQ29</accession>
<dbReference type="CDD" id="cd03353">
    <property type="entry name" value="LbH_GlmU_C"/>
    <property type="match status" value="1"/>
</dbReference>
<dbReference type="InterPro" id="IPR001451">
    <property type="entry name" value="Hexapep"/>
</dbReference>
<dbReference type="InterPro" id="IPR005882">
    <property type="entry name" value="Bifunctional_GlmU"/>
</dbReference>
<dbReference type="GO" id="GO:0019134">
    <property type="term" value="F:glucosamine-1-phosphate N-acetyltransferase activity"/>
    <property type="evidence" value="ECO:0007669"/>
    <property type="project" value="UniProtKB-UniRule"/>
</dbReference>
<feature type="binding site" evidence="18">
    <location>
        <position position="221"/>
    </location>
    <ligand>
        <name>Mg(2+)</name>
        <dbReference type="ChEBI" id="CHEBI:18420"/>
    </ligand>
</feature>
<name>A0A0S4XQ29_9BACT</name>
<dbReference type="NCBIfam" id="NF010939">
    <property type="entry name" value="PRK14359.1"/>
    <property type="match status" value="1"/>
</dbReference>
<dbReference type="GO" id="GO:0008360">
    <property type="term" value="P:regulation of cell shape"/>
    <property type="evidence" value="ECO:0007669"/>
    <property type="project" value="UniProtKB-KW"/>
</dbReference>
<evidence type="ECO:0000256" key="6">
    <source>
        <dbReference type="ARBA" id="ARBA00022695"/>
    </source>
</evidence>
<feature type="region of interest" description="Pyrophosphorylase" evidence="18">
    <location>
        <begin position="1"/>
        <end position="223"/>
    </location>
</feature>
<feature type="binding site" evidence="18">
    <location>
        <position position="164"/>
    </location>
    <ligand>
        <name>UDP-N-acetyl-alpha-D-glucosamine</name>
        <dbReference type="ChEBI" id="CHEBI:57705"/>
    </ligand>
</feature>
<feature type="binding site" evidence="18">
    <location>
        <begin position="359"/>
        <end position="360"/>
    </location>
    <ligand>
        <name>acetyl-CoA</name>
        <dbReference type="ChEBI" id="CHEBI:57288"/>
    </ligand>
</feature>
<evidence type="ECO:0000256" key="13">
    <source>
        <dbReference type="ARBA" id="ARBA00023315"/>
    </source>
</evidence>
<organism evidence="20">
    <name type="scientific">Sulfurovum sp. enrichment culture clone C5</name>
    <dbReference type="NCBI Taxonomy" id="497650"/>
    <lineage>
        <taxon>Bacteria</taxon>
        <taxon>Pseudomonadati</taxon>
        <taxon>Campylobacterota</taxon>
        <taxon>Epsilonproteobacteria</taxon>
        <taxon>Campylobacterales</taxon>
        <taxon>Sulfurovaceae</taxon>
        <taxon>Sulfurovum</taxon>
        <taxon>environmental samples</taxon>
    </lineage>
</organism>
<dbReference type="SUPFAM" id="SSF51161">
    <property type="entry name" value="Trimeric LpxA-like enzymes"/>
    <property type="match status" value="1"/>
</dbReference>
<dbReference type="Gene3D" id="2.160.10.10">
    <property type="entry name" value="Hexapeptide repeat proteins"/>
    <property type="match status" value="1"/>
</dbReference>
<dbReference type="InterPro" id="IPR038009">
    <property type="entry name" value="GlmU_C_LbH"/>
</dbReference>
<feature type="binding site" evidence="18">
    <location>
        <begin position="8"/>
        <end position="11"/>
    </location>
    <ligand>
        <name>UDP-N-acetyl-alpha-D-glucosamine</name>
        <dbReference type="ChEBI" id="CHEBI:57705"/>
    </ligand>
</feature>
<dbReference type="Gene3D" id="3.90.550.10">
    <property type="entry name" value="Spore Coat Polysaccharide Biosynthesis Protein SpsA, Chain A"/>
    <property type="match status" value="1"/>
</dbReference>
<evidence type="ECO:0000256" key="9">
    <source>
        <dbReference type="ARBA" id="ARBA00022842"/>
    </source>
</evidence>
<dbReference type="Pfam" id="PF14602">
    <property type="entry name" value="Hexapep_2"/>
    <property type="match status" value="1"/>
</dbReference>
<dbReference type="GO" id="GO:0000902">
    <property type="term" value="P:cell morphogenesis"/>
    <property type="evidence" value="ECO:0007669"/>
    <property type="project" value="UniProtKB-UniRule"/>
</dbReference>
<feature type="region of interest" description="N-acetyltransferase" evidence="18">
    <location>
        <begin position="245"/>
        <end position="431"/>
    </location>
</feature>
<keyword evidence="12 18" id="KW-0511">Multifunctional enzyme</keyword>
<evidence type="ECO:0000256" key="1">
    <source>
        <dbReference type="ARBA" id="ARBA00004496"/>
    </source>
</evidence>
<keyword evidence="14 18" id="KW-0961">Cell wall biogenesis/degradation</keyword>
<evidence type="ECO:0000256" key="12">
    <source>
        <dbReference type="ARBA" id="ARBA00023268"/>
    </source>
</evidence>
<keyword evidence="13 18" id="KW-0012">Acyltransferase</keyword>
<evidence type="ECO:0000256" key="18">
    <source>
        <dbReference type="HAMAP-Rule" id="MF_01631"/>
    </source>
</evidence>
<evidence type="ECO:0000256" key="4">
    <source>
        <dbReference type="ARBA" id="ARBA00022490"/>
    </source>
</evidence>
<feature type="active site" description="Proton acceptor" evidence="18">
    <location>
        <position position="336"/>
    </location>
</feature>
<evidence type="ECO:0000313" key="20">
    <source>
        <dbReference type="EMBL" id="CUV66420.1"/>
    </source>
</evidence>
<keyword evidence="10 18" id="KW-0133">Cell shape</keyword>
<feature type="binding site" evidence="18">
    <location>
        <position position="102"/>
    </location>
    <ligand>
        <name>Mg(2+)</name>
        <dbReference type="ChEBI" id="CHEBI:18420"/>
    </ligand>
</feature>
<dbReference type="SUPFAM" id="SSF53448">
    <property type="entry name" value="Nucleotide-diphospho-sugar transferases"/>
    <property type="match status" value="1"/>
</dbReference>
<feature type="binding site" evidence="18">
    <location>
        <position position="396"/>
    </location>
    <ligand>
        <name>acetyl-CoA</name>
        <dbReference type="ChEBI" id="CHEBI:57288"/>
    </ligand>
</feature>
<comment type="catalytic activity">
    <reaction evidence="16 18">
        <text>N-acetyl-alpha-D-glucosamine 1-phosphate + UTP + H(+) = UDP-N-acetyl-alpha-D-glucosamine + diphosphate</text>
        <dbReference type="Rhea" id="RHEA:13509"/>
        <dbReference type="ChEBI" id="CHEBI:15378"/>
        <dbReference type="ChEBI" id="CHEBI:33019"/>
        <dbReference type="ChEBI" id="CHEBI:46398"/>
        <dbReference type="ChEBI" id="CHEBI:57705"/>
        <dbReference type="ChEBI" id="CHEBI:57776"/>
        <dbReference type="EC" id="2.7.7.23"/>
    </reaction>
</comment>
<dbReference type="GO" id="GO:0000287">
    <property type="term" value="F:magnesium ion binding"/>
    <property type="evidence" value="ECO:0007669"/>
    <property type="project" value="UniProtKB-UniRule"/>
</dbReference>
<feature type="binding site" evidence="18">
    <location>
        <begin position="81"/>
        <end position="82"/>
    </location>
    <ligand>
        <name>UDP-N-acetyl-alpha-D-glucosamine</name>
        <dbReference type="ChEBI" id="CHEBI:57705"/>
    </ligand>
</feature>
<dbReference type="GO" id="GO:0009252">
    <property type="term" value="P:peptidoglycan biosynthetic process"/>
    <property type="evidence" value="ECO:0007669"/>
    <property type="project" value="UniProtKB-UniRule"/>
</dbReference>
<feature type="binding site" evidence="18">
    <location>
        <position position="353"/>
    </location>
    <ligand>
        <name>acetyl-CoA</name>
        <dbReference type="ChEBI" id="CHEBI:57288"/>
    </ligand>
</feature>
<keyword evidence="6 18" id="KW-0548">Nucleotidyltransferase</keyword>
<dbReference type="GO" id="GO:0005737">
    <property type="term" value="C:cytoplasm"/>
    <property type="evidence" value="ECO:0007669"/>
    <property type="project" value="UniProtKB-SubCell"/>
</dbReference>
<comment type="similarity">
    <text evidence="2 18">In the C-terminal section; belongs to the transferase hexapeptide repeat family.</text>
</comment>
<evidence type="ECO:0000256" key="10">
    <source>
        <dbReference type="ARBA" id="ARBA00022960"/>
    </source>
</evidence>
<evidence type="ECO:0000256" key="16">
    <source>
        <dbReference type="ARBA" id="ARBA00048493"/>
    </source>
</evidence>
<comment type="pathway">
    <text evidence="18">Bacterial outer membrane biogenesis; LPS lipid A biosynthesis.</text>
</comment>
<feature type="binding site" evidence="18">
    <location>
        <position position="135"/>
    </location>
    <ligand>
        <name>UDP-N-acetyl-alpha-D-glucosamine</name>
        <dbReference type="ChEBI" id="CHEBI:57705"/>
    </ligand>
</feature>
<comment type="similarity">
    <text evidence="3 18">In the N-terminal section; belongs to the N-acetylglucosamine-1-phosphate uridyltransferase family.</text>
</comment>
<evidence type="ECO:0000259" key="19">
    <source>
        <dbReference type="Pfam" id="PF12804"/>
    </source>
</evidence>
<dbReference type="HAMAP" id="MF_01631">
    <property type="entry name" value="GlmU"/>
    <property type="match status" value="1"/>
</dbReference>
<feature type="binding site" evidence="18">
    <location>
        <position position="149"/>
    </location>
    <ligand>
        <name>UDP-N-acetyl-alpha-D-glucosamine</name>
        <dbReference type="ChEBI" id="CHEBI:57705"/>
    </ligand>
</feature>
<evidence type="ECO:0000256" key="17">
    <source>
        <dbReference type="ARBA" id="ARBA00049628"/>
    </source>
</evidence>
<proteinExistence type="inferred from homology"/>
<feature type="binding site" evidence="18">
    <location>
        <position position="22"/>
    </location>
    <ligand>
        <name>UDP-N-acetyl-alpha-D-glucosamine</name>
        <dbReference type="ChEBI" id="CHEBI:57705"/>
    </ligand>
</feature>
<comment type="subcellular location">
    <subcellularLocation>
        <location evidence="1 18">Cytoplasm</location>
    </subcellularLocation>
</comment>
<dbReference type="GO" id="GO:0006048">
    <property type="term" value="P:UDP-N-acetylglucosamine biosynthetic process"/>
    <property type="evidence" value="ECO:0007669"/>
    <property type="project" value="UniProtKB-UniPathway"/>
</dbReference>
<comment type="cofactor">
    <cofactor evidence="18">
        <name>Mg(2+)</name>
        <dbReference type="ChEBI" id="CHEBI:18420"/>
    </cofactor>
    <text evidence="18">Binds 1 Mg(2+) ion per subunit.</text>
</comment>
<keyword evidence="9 18" id="KW-0460">Magnesium</keyword>
<dbReference type="AlphaFoldDB" id="A0A0S4XQ29"/>
<evidence type="ECO:0000256" key="14">
    <source>
        <dbReference type="ARBA" id="ARBA00023316"/>
    </source>
</evidence>
<dbReference type="EMBL" id="FAXN01000087">
    <property type="protein sequence ID" value="CUV66420.1"/>
    <property type="molecule type" value="Genomic_DNA"/>
</dbReference>
<keyword evidence="11 18" id="KW-0573">Peptidoglycan synthesis</keyword>
<feature type="binding site" evidence="18">
    <location>
        <position position="378"/>
    </location>
    <ligand>
        <name>acetyl-CoA</name>
        <dbReference type="ChEBI" id="CHEBI:57288"/>
    </ligand>
</feature>
<dbReference type="EC" id="2.3.1.157" evidence="18"/>
<comment type="catalytic activity">
    <reaction evidence="15 18">
        <text>alpha-D-glucosamine 1-phosphate + acetyl-CoA = N-acetyl-alpha-D-glucosamine 1-phosphate + CoA + H(+)</text>
        <dbReference type="Rhea" id="RHEA:13725"/>
        <dbReference type="ChEBI" id="CHEBI:15378"/>
        <dbReference type="ChEBI" id="CHEBI:57287"/>
        <dbReference type="ChEBI" id="CHEBI:57288"/>
        <dbReference type="ChEBI" id="CHEBI:57776"/>
        <dbReference type="ChEBI" id="CHEBI:58516"/>
        <dbReference type="EC" id="2.3.1.157"/>
    </reaction>
</comment>
<comment type="function">
    <text evidence="17 18">Catalyzes the last two sequential reactions in the de novo biosynthetic pathway for UDP-N-acetylglucosamine (UDP-GlcNAc). The C-terminal domain catalyzes the transfer of acetyl group from acetyl coenzyme A to glucosamine-1-phosphate (GlcN-1-P) to produce N-acetylglucosamine-1-phosphate (GlcNAc-1-P), which is converted into UDP-GlcNAc by the transfer of uridine 5-monophosphate (from uridine 5-triphosphate), a reaction catalyzed by the N-terminal domain.</text>
</comment>
<comment type="caution">
    <text evidence="18">Lacks conserved residue(s) required for the propagation of feature annotation.</text>
</comment>
<dbReference type="PANTHER" id="PTHR43584:SF3">
    <property type="entry name" value="BIFUNCTIONAL PROTEIN GLMU"/>
    <property type="match status" value="1"/>
</dbReference>
<dbReference type="NCBIfam" id="TIGR01173">
    <property type="entry name" value="glmU"/>
    <property type="match status" value="1"/>
</dbReference>
<dbReference type="UniPathway" id="UPA00113">
    <property type="reaction ID" value="UER00532"/>
</dbReference>
<dbReference type="UniPathway" id="UPA00973"/>
<keyword evidence="8 18" id="KW-0677">Repeat</keyword>
<keyword evidence="7 18" id="KW-0479">Metal-binding</keyword>
<feature type="binding site" evidence="18">
    <location>
        <position position="339"/>
    </location>
    <ligand>
        <name>UDP-N-acetyl-alpha-D-glucosamine</name>
        <dbReference type="ChEBI" id="CHEBI:57705"/>
    </ligand>
</feature>
<feature type="binding site" evidence="18">
    <location>
        <position position="308"/>
    </location>
    <ligand>
        <name>UDP-N-acetyl-alpha-D-glucosamine</name>
        <dbReference type="ChEBI" id="CHEBI:57705"/>
    </ligand>
</feature>
<feature type="binding site" evidence="18">
    <location>
        <position position="413"/>
    </location>
    <ligand>
        <name>acetyl-CoA</name>
        <dbReference type="ChEBI" id="CHEBI:57288"/>
    </ligand>
</feature>
<feature type="binding site" evidence="18">
    <location>
        <position position="325"/>
    </location>
    <ligand>
        <name>UDP-N-acetyl-alpha-D-glucosamine</name>
        <dbReference type="ChEBI" id="CHEBI:57705"/>
    </ligand>
</feature>
<dbReference type="GO" id="GO:0009245">
    <property type="term" value="P:lipid A biosynthetic process"/>
    <property type="evidence" value="ECO:0007669"/>
    <property type="project" value="UniProtKB-UniRule"/>
</dbReference>
<feature type="region of interest" description="Linker" evidence="18">
    <location>
        <begin position="224"/>
        <end position="244"/>
    </location>
</feature>